<dbReference type="Proteomes" id="UP000317839">
    <property type="component" value="Unassembled WGS sequence"/>
</dbReference>
<comment type="caution">
    <text evidence="17">The sequence shown here is derived from an EMBL/GenBank/DDBJ whole genome shotgun (WGS) entry which is preliminary data.</text>
</comment>
<dbReference type="OrthoDB" id="5389341at2"/>
<dbReference type="Gene3D" id="3.90.226.10">
    <property type="entry name" value="2-enoyl-CoA Hydratase, Chain A, domain 1"/>
    <property type="match status" value="1"/>
</dbReference>
<dbReference type="GO" id="GO:0004300">
    <property type="term" value="F:enoyl-CoA hydratase activity"/>
    <property type="evidence" value="ECO:0007669"/>
    <property type="project" value="UniProtKB-EC"/>
</dbReference>
<dbReference type="InterPro" id="IPR001753">
    <property type="entry name" value="Enoyl-CoA_hydra/iso"/>
</dbReference>
<keyword evidence="12 17" id="KW-0456">Lyase</keyword>
<evidence type="ECO:0000256" key="9">
    <source>
        <dbReference type="ARBA" id="ARBA00023027"/>
    </source>
</evidence>
<keyword evidence="6" id="KW-0276">Fatty acid metabolism</keyword>
<keyword evidence="18" id="KW-1185">Reference proteome</keyword>
<dbReference type="AlphaFoldDB" id="A0A545THQ2"/>
<evidence type="ECO:0000256" key="1">
    <source>
        <dbReference type="ARBA" id="ARBA00005005"/>
    </source>
</evidence>
<comment type="similarity">
    <text evidence="3">In the N-terminal section; belongs to the enoyl-CoA hydratase/isomerase family.</text>
</comment>
<dbReference type="InterPro" id="IPR036291">
    <property type="entry name" value="NAD(P)-bd_dom_sf"/>
</dbReference>
<dbReference type="FunFam" id="3.40.50.720:FF:000009">
    <property type="entry name" value="Fatty oxidation complex, alpha subunit"/>
    <property type="match status" value="1"/>
</dbReference>
<evidence type="ECO:0000256" key="11">
    <source>
        <dbReference type="ARBA" id="ARBA00023235"/>
    </source>
</evidence>
<dbReference type="PANTHER" id="PTHR43612:SF3">
    <property type="entry name" value="TRIFUNCTIONAL ENZYME SUBUNIT ALPHA, MITOCHONDRIAL"/>
    <property type="match status" value="1"/>
</dbReference>
<feature type="domain" description="3-hydroxyacyl-CoA dehydrogenase NAD binding" evidence="16">
    <location>
        <begin position="332"/>
        <end position="511"/>
    </location>
</feature>
<dbReference type="EC" id="4.2.1.17" evidence="4"/>
<dbReference type="UniPathway" id="UPA00659"/>
<evidence type="ECO:0000313" key="18">
    <source>
        <dbReference type="Proteomes" id="UP000317839"/>
    </source>
</evidence>
<evidence type="ECO:0000256" key="8">
    <source>
        <dbReference type="ARBA" id="ARBA00023002"/>
    </source>
</evidence>
<feature type="domain" description="3-hydroxyacyl-CoA dehydrogenase C-terminal" evidence="15">
    <location>
        <begin position="514"/>
        <end position="607"/>
    </location>
</feature>
<proteinExistence type="inferred from homology"/>
<comment type="catalytic activity">
    <reaction evidence="14">
        <text>a (3S)-3-hydroxyacyl-CoA + NAD(+) = a 3-oxoacyl-CoA + NADH + H(+)</text>
        <dbReference type="Rhea" id="RHEA:22432"/>
        <dbReference type="ChEBI" id="CHEBI:15378"/>
        <dbReference type="ChEBI" id="CHEBI:57318"/>
        <dbReference type="ChEBI" id="CHEBI:57540"/>
        <dbReference type="ChEBI" id="CHEBI:57945"/>
        <dbReference type="ChEBI" id="CHEBI:90726"/>
        <dbReference type="EC" id="1.1.1.35"/>
    </reaction>
</comment>
<dbReference type="RefSeq" id="WP_142888076.1">
    <property type="nucleotide sequence ID" value="NZ_VIKR01000001.1"/>
</dbReference>
<dbReference type="FunFam" id="3.90.226.10:FF:000011">
    <property type="entry name" value="Fatty acid oxidation complex subunit alpha"/>
    <property type="match status" value="1"/>
</dbReference>
<dbReference type="Pfam" id="PF02737">
    <property type="entry name" value="3HCDH_N"/>
    <property type="match status" value="1"/>
</dbReference>
<evidence type="ECO:0000256" key="13">
    <source>
        <dbReference type="ARBA" id="ARBA00023268"/>
    </source>
</evidence>
<organism evidence="17 18">
    <name type="scientific">Aliikangiella marina</name>
    <dbReference type="NCBI Taxonomy" id="1712262"/>
    <lineage>
        <taxon>Bacteria</taxon>
        <taxon>Pseudomonadati</taxon>
        <taxon>Pseudomonadota</taxon>
        <taxon>Gammaproteobacteria</taxon>
        <taxon>Oceanospirillales</taxon>
        <taxon>Pleioneaceae</taxon>
        <taxon>Aliikangiella</taxon>
    </lineage>
</organism>
<comment type="pathway">
    <text evidence="1">Lipid metabolism; fatty acid beta-oxidation.</text>
</comment>
<sequence>MSSKKESVFSLEVSESGIGWVTIDVKGESQNTLKAELVDDINALFDEIKANKDVKALVLISGKETNFVAGADISQLEKITKAEEAVELAKKGHVIFGQLEDLNMPVIAAIHGACLGGGLELAMACSHRICTDAKITRLGLPEVQLGVLPGGGGTQRLPRLVGIATSLDMMLTGKQLVAKQAKKIGLVDEVVPLANLRKAADKLAHKLIGKRKRKVRDLKPDFSAKSLFDMSQLQKLALETSSYGRNIIFDKALQTVTKKTRGNYPSPPKIIECVKVGMEQGFNAGLETEAKLFGELVVSKESQQLMNIFFATTQMKKDTGVDSEVETKAIDKVAILGGGLMGAGIAYVTANKAGKKVRIKDISENGINNALKYCWEIFRKQVKRRRMSLNEASKRFAGISGTTQYQGFKRTDLVIEAVFEDLSLKQQMVKDIEENCPEDVIFATNTSSIPITDIAKGAKRPERIVGLHYFSPVEKMPLLEIIKSDKTSDEVIATSVEFGKQQGKTVIVVDDGAGFYVNRILAPYMNEAGQLLVDGVAVDKIDKALVDAGFPVGPMTLLDEVGIDVATKVSPILEAAFGERMTPPAMFDKLAKDDRKGRKNKKGFYRYDVKGKGKKPVDESIYSLLGIQPSNQMAADQIVERCLLMMVNEAVKCLEDKIIRNVRDGDIGAIFGIGFPPFLGGPFRYIDAMGAQTVVDKLKGFQDAHGNRFEPAKLLVEKAAAGESFYD</sequence>
<dbReference type="InterPro" id="IPR006176">
    <property type="entry name" value="3-OHacyl-CoA_DH_NAD-bd"/>
</dbReference>
<keyword evidence="13" id="KW-0511">Multifunctional enzyme</keyword>
<dbReference type="GO" id="GO:0070403">
    <property type="term" value="F:NAD+ binding"/>
    <property type="evidence" value="ECO:0007669"/>
    <property type="project" value="InterPro"/>
</dbReference>
<gene>
    <name evidence="17" type="primary">fadJ</name>
    <name evidence="17" type="ORF">FLL45_01790</name>
</gene>
<dbReference type="InterPro" id="IPR006108">
    <property type="entry name" value="3HC_DH_C"/>
</dbReference>
<dbReference type="GO" id="GO:0016509">
    <property type="term" value="F:long-chain (3S)-3-hydroxyacyl-CoA dehydrogenase (NAD+) activity"/>
    <property type="evidence" value="ECO:0007669"/>
    <property type="project" value="TreeGrafter"/>
</dbReference>
<dbReference type="InterPro" id="IPR006180">
    <property type="entry name" value="3-OHacyl-CoA_DH_CS"/>
</dbReference>
<evidence type="ECO:0000256" key="10">
    <source>
        <dbReference type="ARBA" id="ARBA00023098"/>
    </source>
</evidence>
<protein>
    <recommendedName>
        <fullName evidence="4">enoyl-CoA hydratase</fullName>
        <ecNumber evidence="4">4.2.1.17</ecNumber>
    </recommendedName>
</protein>
<name>A0A545THQ2_9GAMM</name>
<evidence type="ECO:0000313" key="17">
    <source>
        <dbReference type="EMBL" id="TQV76716.1"/>
    </source>
</evidence>
<evidence type="ECO:0000256" key="3">
    <source>
        <dbReference type="ARBA" id="ARBA00008750"/>
    </source>
</evidence>
<keyword evidence="7" id="KW-0442">Lipid degradation</keyword>
<keyword evidence="8 17" id="KW-0560">Oxidoreductase</keyword>
<evidence type="ECO:0000259" key="16">
    <source>
        <dbReference type="Pfam" id="PF02737"/>
    </source>
</evidence>
<keyword evidence="10" id="KW-0443">Lipid metabolism</keyword>
<evidence type="ECO:0000256" key="12">
    <source>
        <dbReference type="ARBA" id="ARBA00023239"/>
    </source>
</evidence>
<dbReference type="CDD" id="cd06558">
    <property type="entry name" value="crotonase-like"/>
    <property type="match status" value="1"/>
</dbReference>
<dbReference type="NCBIfam" id="TIGR02440">
    <property type="entry name" value="FadJ"/>
    <property type="match status" value="1"/>
</dbReference>
<keyword evidence="5" id="KW-0963">Cytoplasm</keyword>
<dbReference type="SUPFAM" id="SSF52096">
    <property type="entry name" value="ClpP/crotonase"/>
    <property type="match status" value="1"/>
</dbReference>
<dbReference type="Pfam" id="PF00378">
    <property type="entry name" value="ECH_1"/>
    <property type="match status" value="1"/>
</dbReference>
<dbReference type="Pfam" id="PF00725">
    <property type="entry name" value="3HCDH"/>
    <property type="match status" value="2"/>
</dbReference>
<dbReference type="Gene3D" id="1.10.1040.50">
    <property type="match status" value="1"/>
</dbReference>
<evidence type="ECO:0000256" key="14">
    <source>
        <dbReference type="ARBA" id="ARBA00049556"/>
    </source>
</evidence>
<dbReference type="GO" id="GO:0006635">
    <property type="term" value="P:fatty acid beta-oxidation"/>
    <property type="evidence" value="ECO:0007669"/>
    <property type="project" value="UniProtKB-UniPathway"/>
</dbReference>
<dbReference type="SUPFAM" id="SSF48179">
    <property type="entry name" value="6-phosphogluconate dehydrogenase C-terminal domain-like"/>
    <property type="match status" value="2"/>
</dbReference>
<dbReference type="PANTHER" id="PTHR43612">
    <property type="entry name" value="TRIFUNCTIONAL ENZYME SUBUNIT ALPHA"/>
    <property type="match status" value="1"/>
</dbReference>
<evidence type="ECO:0000256" key="4">
    <source>
        <dbReference type="ARBA" id="ARBA00012076"/>
    </source>
</evidence>
<accession>A0A545THQ2</accession>
<dbReference type="InterPro" id="IPR050136">
    <property type="entry name" value="FA_oxidation_alpha_subunit"/>
</dbReference>
<dbReference type="InterPro" id="IPR012802">
    <property type="entry name" value="FadJ"/>
</dbReference>
<dbReference type="InterPro" id="IPR029045">
    <property type="entry name" value="ClpP/crotonase-like_dom_sf"/>
</dbReference>
<keyword evidence="11 17" id="KW-0413">Isomerase</keyword>
<dbReference type="Gene3D" id="3.40.50.720">
    <property type="entry name" value="NAD(P)-binding Rossmann-like Domain"/>
    <property type="match status" value="1"/>
</dbReference>
<evidence type="ECO:0000256" key="7">
    <source>
        <dbReference type="ARBA" id="ARBA00022963"/>
    </source>
</evidence>
<dbReference type="NCBIfam" id="NF008363">
    <property type="entry name" value="PRK11154.1"/>
    <property type="match status" value="1"/>
</dbReference>
<dbReference type="EMBL" id="VIKR01000001">
    <property type="protein sequence ID" value="TQV76716.1"/>
    <property type="molecule type" value="Genomic_DNA"/>
</dbReference>
<dbReference type="PROSITE" id="PS00067">
    <property type="entry name" value="3HCDH"/>
    <property type="match status" value="1"/>
</dbReference>
<dbReference type="GO" id="GO:0008692">
    <property type="term" value="F:3-hydroxybutyryl-CoA epimerase activity"/>
    <property type="evidence" value="ECO:0007669"/>
    <property type="project" value="InterPro"/>
</dbReference>
<feature type="domain" description="3-hydroxyacyl-CoA dehydrogenase C-terminal" evidence="15">
    <location>
        <begin position="638"/>
        <end position="723"/>
    </location>
</feature>
<dbReference type="InterPro" id="IPR008927">
    <property type="entry name" value="6-PGluconate_DH-like_C_sf"/>
</dbReference>
<comment type="similarity">
    <text evidence="2">In the central section; belongs to the 3-hydroxyacyl-CoA dehydrogenase family.</text>
</comment>
<evidence type="ECO:0000259" key="15">
    <source>
        <dbReference type="Pfam" id="PF00725"/>
    </source>
</evidence>
<evidence type="ECO:0000256" key="5">
    <source>
        <dbReference type="ARBA" id="ARBA00022490"/>
    </source>
</evidence>
<reference evidence="17 18" key="1">
    <citation type="submission" date="2019-06" db="EMBL/GenBank/DDBJ databases">
        <title>Draft genome of Aliikangiella marina GYP-15.</title>
        <authorList>
            <person name="Wang G."/>
        </authorList>
    </citation>
    <scope>NUCLEOTIDE SEQUENCE [LARGE SCALE GENOMIC DNA]</scope>
    <source>
        <strain evidence="17 18">GYP-15</strain>
    </source>
</reference>
<dbReference type="SUPFAM" id="SSF51735">
    <property type="entry name" value="NAD(P)-binding Rossmann-fold domains"/>
    <property type="match status" value="1"/>
</dbReference>
<evidence type="ECO:0000256" key="2">
    <source>
        <dbReference type="ARBA" id="ARBA00007005"/>
    </source>
</evidence>
<evidence type="ECO:0000256" key="6">
    <source>
        <dbReference type="ARBA" id="ARBA00022832"/>
    </source>
</evidence>
<keyword evidence="9" id="KW-0520">NAD</keyword>